<keyword evidence="3" id="KW-1185">Reference proteome</keyword>
<protein>
    <recommendedName>
        <fullName evidence="1">Putative DNA-binding domain-containing protein</fullName>
    </recommendedName>
</protein>
<gene>
    <name evidence="2" type="ORF">HNQ97_003348</name>
</gene>
<evidence type="ECO:0000313" key="2">
    <source>
        <dbReference type="EMBL" id="MBA9021342.1"/>
    </source>
</evidence>
<organism evidence="2 3">
    <name type="scientific">Aminobacter ciceronei</name>
    <dbReference type="NCBI Taxonomy" id="150723"/>
    <lineage>
        <taxon>Bacteria</taxon>
        <taxon>Pseudomonadati</taxon>
        <taxon>Pseudomonadota</taxon>
        <taxon>Alphaproteobacteria</taxon>
        <taxon>Hyphomicrobiales</taxon>
        <taxon>Phyllobacteriaceae</taxon>
        <taxon>Aminobacter</taxon>
    </lineage>
</organism>
<dbReference type="InterPro" id="IPR044922">
    <property type="entry name" value="DUF2063_N_sf"/>
</dbReference>
<sequence length="265" mass="28387">MADRLHGFAAALLDPTLAAPSGLVGPDGEPSPKRFSVYRNNVVVGLTEALKSNFPAVTRIVGEEFFDAMARVFVASEPPTSPILLDYGAGFANFISEFEPAASLPYLPDVARLERAWLEAYHAAEAIPLTPEALTFIPGDRTADLTFSVHPSLRLIWSRFPILTIWQMNVGDGVPGPVDFAAGGEDVLLVRPAAEVEVRAMPPGGYEFVEALRLGQSLTGAMKIALGADPRFDLSGNIRDLIAAGVFIDCHLGNEPGLQMKGMRA</sequence>
<dbReference type="Gene3D" id="1.10.150.690">
    <property type="entry name" value="DUF2063"/>
    <property type="match status" value="1"/>
</dbReference>
<proteinExistence type="predicted"/>
<feature type="domain" description="Putative DNA-binding" evidence="1">
    <location>
        <begin position="7"/>
        <end position="95"/>
    </location>
</feature>
<dbReference type="InterPro" id="IPR018640">
    <property type="entry name" value="DUF2063"/>
</dbReference>
<evidence type="ECO:0000313" key="3">
    <source>
        <dbReference type="Proteomes" id="UP000587524"/>
    </source>
</evidence>
<dbReference type="EMBL" id="JACJHZ010000015">
    <property type="protein sequence ID" value="MBA9021342.1"/>
    <property type="molecule type" value="Genomic_DNA"/>
</dbReference>
<dbReference type="Proteomes" id="UP000587524">
    <property type="component" value="Unassembled WGS sequence"/>
</dbReference>
<reference evidence="2 3" key="1">
    <citation type="submission" date="2020-08" db="EMBL/GenBank/DDBJ databases">
        <title>Genomic Encyclopedia of Type Strains, Phase IV (KMG-IV): sequencing the most valuable type-strain genomes for metagenomic binning, comparative biology and taxonomic classification.</title>
        <authorList>
            <person name="Goeker M."/>
        </authorList>
    </citation>
    <scope>NUCLEOTIDE SEQUENCE [LARGE SCALE GENOMIC DNA]</scope>
    <source>
        <strain evidence="2 3">DSM 17455</strain>
    </source>
</reference>
<comment type="caution">
    <text evidence="2">The sequence shown here is derived from an EMBL/GenBank/DDBJ whole genome shotgun (WGS) entry which is preliminary data.</text>
</comment>
<accession>A0ABR6CA55</accession>
<dbReference type="RefSeq" id="WP_312870938.1">
    <property type="nucleotide sequence ID" value="NZ_JACJHY010000015.1"/>
</dbReference>
<evidence type="ECO:0000259" key="1">
    <source>
        <dbReference type="Pfam" id="PF09836"/>
    </source>
</evidence>
<name>A0ABR6CA55_9HYPH</name>
<dbReference type="Pfam" id="PF09836">
    <property type="entry name" value="DUF2063"/>
    <property type="match status" value="1"/>
</dbReference>